<name>A0ABT5DYX0_9BACT</name>
<gene>
    <name evidence="1" type="ORF">POL25_13660</name>
</gene>
<evidence type="ECO:0000313" key="1">
    <source>
        <dbReference type="EMBL" id="MDC0717948.1"/>
    </source>
</evidence>
<accession>A0ABT5DYX0</accession>
<keyword evidence="2" id="KW-1185">Reference proteome</keyword>
<reference evidence="1 2" key="1">
    <citation type="submission" date="2022-11" db="EMBL/GenBank/DDBJ databases">
        <title>Minimal conservation of predation-associated metabolite biosynthetic gene clusters underscores biosynthetic potential of Myxococcota including descriptions for ten novel species: Archangium lansinium sp. nov., Myxococcus landrumus sp. nov., Nannocystis bai.</title>
        <authorList>
            <person name="Ahearne A."/>
            <person name="Stevens C."/>
            <person name="Dowd S."/>
        </authorList>
    </citation>
    <scope>NUCLEOTIDE SEQUENCE [LARGE SCALE GENOMIC DNA]</scope>
    <source>
        <strain evidence="1 2">BB15-2</strain>
    </source>
</reference>
<protein>
    <submittedName>
        <fullName evidence="1">Uncharacterized protein</fullName>
    </submittedName>
</protein>
<dbReference type="EMBL" id="JAQNDL010000001">
    <property type="protein sequence ID" value="MDC0717948.1"/>
    <property type="molecule type" value="Genomic_DNA"/>
</dbReference>
<evidence type="ECO:0000313" key="2">
    <source>
        <dbReference type="Proteomes" id="UP001221686"/>
    </source>
</evidence>
<dbReference type="Proteomes" id="UP001221686">
    <property type="component" value="Unassembled WGS sequence"/>
</dbReference>
<sequence length="108" mass="11554">MKFGPWVPLSEAAARLPPAAGVLQVRLREGLVRYPRGKSAMVVYAGAADVAGLAAELNERHPAAPWLCRTSVGPCPDPSAAAARLRAEFDERFGSCPKVPVSEDMIQR</sequence>
<dbReference type="RefSeq" id="WP_272086429.1">
    <property type="nucleotide sequence ID" value="NZ_JAQNDL010000001.1"/>
</dbReference>
<organism evidence="1 2">
    <name type="scientific">Nannocystis bainbridge</name>
    <dbReference type="NCBI Taxonomy" id="2995303"/>
    <lineage>
        <taxon>Bacteria</taxon>
        <taxon>Pseudomonadati</taxon>
        <taxon>Myxococcota</taxon>
        <taxon>Polyangia</taxon>
        <taxon>Nannocystales</taxon>
        <taxon>Nannocystaceae</taxon>
        <taxon>Nannocystis</taxon>
    </lineage>
</organism>
<comment type="caution">
    <text evidence="1">The sequence shown here is derived from an EMBL/GenBank/DDBJ whole genome shotgun (WGS) entry which is preliminary data.</text>
</comment>
<proteinExistence type="predicted"/>